<dbReference type="AlphaFoldDB" id="A0A672UKX8"/>
<dbReference type="PRINTS" id="PR01360">
    <property type="entry name" value="INTRLEUKIN1X"/>
</dbReference>
<comment type="function">
    <text evidence="9">Anti-inflammatory antagonist of interleukin-1 family of proinflammatory cytokines such as interleukin-1beta/IL1B and interleukin-1alpha/IL1A. Protects from immune dysregulation and uncontrolled systemic inflammation triggered by IL1 for a range of innate stimulatory agents such as pathogens.</text>
</comment>
<evidence type="ECO:0000256" key="5">
    <source>
        <dbReference type="ARBA" id="ARBA00022729"/>
    </source>
</evidence>
<dbReference type="SUPFAM" id="SSF50353">
    <property type="entry name" value="Cytokine"/>
    <property type="match status" value="1"/>
</dbReference>
<reference evidence="11 12" key="1">
    <citation type="submission" date="2019-11" db="EMBL/GenBank/DDBJ databases">
        <title>Strigops habroptila (kakapo) genome, bStrHab1, primary haplotype, v2.</title>
        <authorList>
            <person name="Jarvis E.D."/>
            <person name="Howard J."/>
            <person name="Rhie A."/>
            <person name="Phillippy A."/>
            <person name="Korlach J."/>
            <person name="Digby A."/>
            <person name="Iorns D."/>
            <person name="Eason D."/>
            <person name="Robertson B."/>
            <person name="Raemaekers T."/>
            <person name="Howe K."/>
            <person name="Lewin H."/>
            <person name="Damas J."/>
            <person name="Hastie A."/>
            <person name="Tracey A."/>
            <person name="Chow W."/>
            <person name="Fedrigo O."/>
        </authorList>
    </citation>
    <scope>NUCLEOTIDE SEQUENCE [LARGE SCALE GENOMIC DNA]</scope>
</reference>
<comment type="similarity">
    <text evidence="2">Belongs to the IL-1 family.</text>
</comment>
<feature type="compositionally biased region" description="Low complexity" evidence="10">
    <location>
        <begin position="258"/>
        <end position="268"/>
    </location>
</feature>
<dbReference type="InterPro" id="IPR003297">
    <property type="entry name" value="IL-1RA/IL-36"/>
</dbReference>
<feature type="compositionally biased region" description="Basic and acidic residues" evidence="10">
    <location>
        <begin position="283"/>
        <end position="295"/>
    </location>
</feature>
<evidence type="ECO:0000313" key="12">
    <source>
        <dbReference type="Proteomes" id="UP000472266"/>
    </source>
</evidence>
<dbReference type="Pfam" id="PF00340">
    <property type="entry name" value="IL1"/>
    <property type="match status" value="1"/>
</dbReference>
<name>A0A672UKX8_STRHB</name>
<dbReference type="InterPro" id="IPR000975">
    <property type="entry name" value="IL-1_fam"/>
</dbReference>
<feature type="compositionally biased region" description="Gly residues" evidence="10">
    <location>
        <begin position="64"/>
        <end position="74"/>
    </location>
</feature>
<keyword evidence="5" id="KW-0732">Signal</keyword>
<dbReference type="GO" id="GO:0005615">
    <property type="term" value="C:extracellular space"/>
    <property type="evidence" value="ECO:0007669"/>
    <property type="project" value="InterPro"/>
</dbReference>
<keyword evidence="4" id="KW-0964">Secreted</keyword>
<dbReference type="Gene3D" id="2.80.10.50">
    <property type="match status" value="1"/>
</dbReference>
<dbReference type="PROSITE" id="PS00253">
    <property type="entry name" value="INTERLEUKIN_1"/>
    <property type="match status" value="1"/>
</dbReference>
<reference evidence="11" key="3">
    <citation type="submission" date="2025-09" db="UniProtKB">
        <authorList>
            <consortium name="Ensembl"/>
        </authorList>
    </citation>
    <scope>IDENTIFICATION</scope>
</reference>
<dbReference type="GO" id="GO:0005125">
    <property type="term" value="F:cytokine activity"/>
    <property type="evidence" value="ECO:0007669"/>
    <property type="project" value="InterPro"/>
</dbReference>
<evidence type="ECO:0000256" key="9">
    <source>
        <dbReference type="ARBA" id="ARBA00034096"/>
    </source>
</evidence>
<dbReference type="GO" id="GO:0005149">
    <property type="term" value="F:interleukin-1 receptor binding"/>
    <property type="evidence" value="ECO:0007669"/>
    <property type="project" value="InterPro"/>
</dbReference>
<dbReference type="SMART" id="SM00125">
    <property type="entry name" value="IL1"/>
    <property type="match status" value="1"/>
</dbReference>
<dbReference type="PANTHER" id="PTHR10078">
    <property type="entry name" value="INTERLEUKIN-1 FAMILY MEMBER"/>
    <property type="match status" value="1"/>
</dbReference>
<feature type="compositionally biased region" description="Low complexity" evidence="10">
    <location>
        <begin position="28"/>
        <end position="47"/>
    </location>
</feature>
<sequence>MCVCPVPGVERPRCVSRPRCVFPPLRAVPSPRRGGSSASPSASSVATAPPPSSSFLPRPMGERGPPGAGSGGGAMARQPALPLALLLFCLRAEAEAAARGPAPAPRSAVFRYRICDVDHKRLYLRDGRLVAGHLQGANAAREEKVFWVPNRAFAPARLPVIMGIQNGSRCLASAPGPRPSLCLQDADIRELPRAGPASAAFTFFRSYRAGLWRFESAANPGWFLCTSARGHQPLGLSRSHDATTRLDFYFSAAESPEPGTAPGDGDTPTGDRDPPIGGGDTPTGDRDPPTGDRDPPIGGGDTPR</sequence>
<gene>
    <name evidence="11" type="primary">LOC115618447</name>
</gene>
<dbReference type="InParanoid" id="A0A672UKX8"/>
<dbReference type="GO" id="GO:0019221">
    <property type="term" value="P:cytokine-mediated signaling pathway"/>
    <property type="evidence" value="ECO:0007669"/>
    <property type="project" value="TreeGrafter"/>
</dbReference>
<dbReference type="GO" id="GO:0071222">
    <property type="term" value="P:cellular response to lipopolysaccharide"/>
    <property type="evidence" value="ECO:0007669"/>
    <property type="project" value="TreeGrafter"/>
</dbReference>
<evidence type="ECO:0000256" key="6">
    <source>
        <dbReference type="ARBA" id="ARBA00023157"/>
    </source>
</evidence>
<feature type="region of interest" description="Disordered" evidence="10">
    <location>
        <begin position="26"/>
        <end position="75"/>
    </location>
</feature>
<dbReference type="GO" id="GO:0002437">
    <property type="term" value="P:inflammatory response to antigenic stimulus"/>
    <property type="evidence" value="ECO:0007669"/>
    <property type="project" value="TreeGrafter"/>
</dbReference>
<dbReference type="Ensembl" id="ENSSHBT00005019053.1">
    <property type="protein sequence ID" value="ENSSHBP00005015901.1"/>
    <property type="gene ID" value="ENSSHBG00005013893.1"/>
</dbReference>
<evidence type="ECO:0000256" key="10">
    <source>
        <dbReference type="SAM" id="MobiDB-lite"/>
    </source>
</evidence>
<dbReference type="GeneTree" id="ENSGT00950000182943"/>
<evidence type="ECO:0000256" key="3">
    <source>
        <dbReference type="ARBA" id="ARBA00020519"/>
    </source>
</evidence>
<keyword evidence="6" id="KW-1015">Disulfide bond</keyword>
<proteinExistence type="inferred from homology"/>
<dbReference type="Proteomes" id="UP000472266">
    <property type="component" value="Chromosome 22"/>
</dbReference>
<dbReference type="InterPro" id="IPR020877">
    <property type="entry name" value="IL-1_CS"/>
</dbReference>
<dbReference type="InterPro" id="IPR008996">
    <property type="entry name" value="IL1/FGF"/>
</dbReference>
<evidence type="ECO:0000256" key="4">
    <source>
        <dbReference type="ARBA" id="ARBA00022525"/>
    </source>
</evidence>
<evidence type="ECO:0000256" key="7">
    <source>
        <dbReference type="ARBA" id="ARBA00023180"/>
    </source>
</evidence>
<keyword evidence="7" id="KW-0325">Glycoprotein</keyword>
<accession>A0A672UKX8</accession>
<dbReference type="PANTHER" id="PTHR10078:SF28">
    <property type="entry name" value="INTERLEUKIN-1 RECEPTOR ANTAGONIST PROTEIN"/>
    <property type="match status" value="1"/>
</dbReference>
<evidence type="ECO:0000313" key="11">
    <source>
        <dbReference type="Ensembl" id="ENSSHBP00005015901.1"/>
    </source>
</evidence>
<keyword evidence="12" id="KW-1185">Reference proteome</keyword>
<dbReference type="GO" id="GO:0010628">
    <property type="term" value="P:positive regulation of gene expression"/>
    <property type="evidence" value="ECO:0007669"/>
    <property type="project" value="TreeGrafter"/>
</dbReference>
<protein>
    <recommendedName>
        <fullName evidence="3">Interleukin-1 receptor antagonist protein</fullName>
    </recommendedName>
    <alternativeName>
        <fullName evidence="8">IL1 inhibitor</fullName>
    </alternativeName>
</protein>
<comment type="subcellular location">
    <subcellularLocation>
        <location evidence="1">Secreted</location>
    </subcellularLocation>
</comment>
<reference evidence="11" key="2">
    <citation type="submission" date="2025-08" db="UniProtKB">
        <authorList>
            <consortium name="Ensembl"/>
        </authorList>
    </citation>
    <scope>IDENTIFICATION</scope>
</reference>
<evidence type="ECO:0000256" key="8">
    <source>
        <dbReference type="ARBA" id="ARBA00032732"/>
    </source>
</evidence>
<evidence type="ECO:0000256" key="1">
    <source>
        <dbReference type="ARBA" id="ARBA00004613"/>
    </source>
</evidence>
<organism evidence="11 12">
    <name type="scientific">Strigops habroptila</name>
    <name type="common">Kakapo</name>
    <dbReference type="NCBI Taxonomy" id="2489341"/>
    <lineage>
        <taxon>Eukaryota</taxon>
        <taxon>Metazoa</taxon>
        <taxon>Chordata</taxon>
        <taxon>Craniata</taxon>
        <taxon>Vertebrata</taxon>
        <taxon>Euteleostomi</taxon>
        <taxon>Archelosauria</taxon>
        <taxon>Archosauria</taxon>
        <taxon>Dinosauria</taxon>
        <taxon>Saurischia</taxon>
        <taxon>Theropoda</taxon>
        <taxon>Coelurosauria</taxon>
        <taxon>Aves</taxon>
        <taxon>Neognathae</taxon>
        <taxon>Neoaves</taxon>
        <taxon>Telluraves</taxon>
        <taxon>Australaves</taxon>
        <taxon>Psittaciformes</taxon>
        <taxon>Psittacidae</taxon>
        <taxon>Strigops</taxon>
    </lineage>
</organism>
<dbReference type="CDD" id="cd23297">
    <property type="entry name" value="beta-trefoil_IL1RA"/>
    <property type="match status" value="1"/>
</dbReference>
<feature type="region of interest" description="Disordered" evidence="10">
    <location>
        <begin position="251"/>
        <end position="304"/>
    </location>
</feature>
<evidence type="ECO:0000256" key="2">
    <source>
        <dbReference type="ARBA" id="ARBA00010448"/>
    </source>
</evidence>